<keyword evidence="5 10" id="KW-0067">ATP-binding</keyword>
<dbReference type="NCBIfam" id="TIGR00414">
    <property type="entry name" value="serS"/>
    <property type="match status" value="1"/>
</dbReference>
<dbReference type="GO" id="GO:0005524">
    <property type="term" value="F:ATP binding"/>
    <property type="evidence" value="ECO:0007669"/>
    <property type="project" value="UniProtKB-KW"/>
</dbReference>
<sequence length="445" mass="50675">MGLDIVQFRADKGGNPDIIRQSQAARYKPVETVDEIIELDATVKKTKYSLDQANAEYAKLNKAVAMKKKAGESADDLIAQCEALDKNIANLKIETARVEELLRKKLKPIGNIVHSSVPISDNEDNNRVEKTWGECKTSPDLLHHHELLEMIDGYEPERGSEVAGHRGYFLKGMGVLLNQAVINYALAFLTKKGFTALQTPYFMKKEIMAETAQLEQFDEELYKVSGEGEDNEKYLIATSEQPISAYHRREWIEEKELPKKYAGYSTNFRKEAGSSGKDNWGIFRVHQFEKIEQFCITEPEKSWDMQDEMLGNAEAFYQELGLPYRVVNIVSGALNNAAARKYDLECWFPGYNEYRELVSCSNCTDYQSRDLEIRCGMKKQGQQQKKYVHMLNSTLAATTRVICCILENYQTEGGINVPTPLRPYLGMDFIPFTKPKPKAKVQPKK</sequence>
<organism evidence="13 14">
    <name type="scientific">Polysphondylium violaceum</name>
    <dbReference type="NCBI Taxonomy" id="133409"/>
    <lineage>
        <taxon>Eukaryota</taxon>
        <taxon>Amoebozoa</taxon>
        <taxon>Evosea</taxon>
        <taxon>Eumycetozoa</taxon>
        <taxon>Dictyostelia</taxon>
        <taxon>Dictyosteliales</taxon>
        <taxon>Dictyosteliaceae</taxon>
        <taxon>Polysphondylium</taxon>
    </lineage>
</organism>
<dbReference type="InterPro" id="IPR042103">
    <property type="entry name" value="SerRS_1_N_sf"/>
</dbReference>
<dbReference type="EMBL" id="AJWJ01000002">
    <property type="protein sequence ID" value="KAF2078609.1"/>
    <property type="molecule type" value="Genomic_DNA"/>
</dbReference>
<evidence type="ECO:0000256" key="4">
    <source>
        <dbReference type="ARBA" id="ARBA00022741"/>
    </source>
</evidence>
<dbReference type="InterPro" id="IPR010978">
    <property type="entry name" value="tRNA-bd_arm"/>
</dbReference>
<feature type="binding site" evidence="10">
    <location>
        <begin position="356"/>
        <end position="359"/>
    </location>
    <ligand>
        <name>ATP</name>
        <dbReference type="ChEBI" id="CHEBI:30616"/>
    </ligand>
</feature>
<feature type="binding site" evidence="9">
    <location>
        <position position="392"/>
    </location>
    <ligand>
        <name>L-serine</name>
        <dbReference type="ChEBI" id="CHEBI:33384"/>
    </ligand>
</feature>
<dbReference type="InterPro" id="IPR006195">
    <property type="entry name" value="aa-tRNA-synth_II"/>
</dbReference>
<dbReference type="GO" id="GO:0004828">
    <property type="term" value="F:serine-tRNA ligase activity"/>
    <property type="evidence" value="ECO:0007669"/>
    <property type="project" value="UniProtKB-EC"/>
</dbReference>
<comment type="caution">
    <text evidence="13">The sequence shown here is derived from an EMBL/GenBank/DDBJ whole genome shotgun (WGS) entry which is preliminary data.</text>
</comment>
<evidence type="ECO:0000256" key="7">
    <source>
        <dbReference type="ARBA" id="ARBA00023146"/>
    </source>
</evidence>
<evidence type="ECO:0000256" key="1">
    <source>
        <dbReference type="ARBA" id="ARBA00010728"/>
    </source>
</evidence>
<dbReference type="SUPFAM" id="SSF55681">
    <property type="entry name" value="Class II aaRS and biotin synthetases"/>
    <property type="match status" value="1"/>
</dbReference>
<feature type="binding site" evidence="10">
    <location>
        <begin position="285"/>
        <end position="288"/>
    </location>
    <ligand>
        <name>ATP</name>
        <dbReference type="ChEBI" id="CHEBI:30616"/>
    </ligand>
</feature>
<evidence type="ECO:0000256" key="10">
    <source>
        <dbReference type="PIRSR" id="PIRSR001529-2"/>
    </source>
</evidence>
<dbReference type="PIRSF" id="PIRSF001529">
    <property type="entry name" value="Ser-tRNA-synth_IIa"/>
    <property type="match status" value="1"/>
</dbReference>
<dbReference type="InterPro" id="IPR045864">
    <property type="entry name" value="aa-tRNA-synth_II/BPL/LPL"/>
</dbReference>
<evidence type="ECO:0000256" key="9">
    <source>
        <dbReference type="PIRSR" id="PIRSR001529-1"/>
    </source>
</evidence>
<evidence type="ECO:0000256" key="8">
    <source>
        <dbReference type="ARBA" id="ARBA00031113"/>
    </source>
</evidence>
<dbReference type="PROSITE" id="PS50862">
    <property type="entry name" value="AA_TRNA_LIGASE_II"/>
    <property type="match status" value="1"/>
</dbReference>
<evidence type="ECO:0000256" key="6">
    <source>
        <dbReference type="ARBA" id="ARBA00022917"/>
    </source>
</evidence>
<proteinExistence type="inferred from homology"/>
<dbReference type="Proteomes" id="UP000695562">
    <property type="component" value="Unassembled WGS sequence"/>
</dbReference>
<dbReference type="GO" id="GO:0006434">
    <property type="term" value="P:seryl-tRNA aminoacylation"/>
    <property type="evidence" value="ECO:0007669"/>
    <property type="project" value="InterPro"/>
</dbReference>
<keyword evidence="7" id="KW-0030">Aminoacyl-tRNA synthetase</keyword>
<evidence type="ECO:0000256" key="2">
    <source>
        <dbReference type="ARBA" id="ARBA00012840"/>
    </source>
</evidence>
<dbReference type="InterPro" id="IPR002317">
    <property type="entry name" value="Ser-tRNA-ligase_type_1"/>
</dbReference>
<feature type="binding site" evidence="9">
    <location>
        <position position="269"/>
    </location>
    <ligand>
        <name>L-serine</name>
        <dbReference type="ChEBI" id="CHEBI:33384"/>
    </ligand>
</feature>
<evidence type="ECO:0000256" key="11">
    <source>
        <dbReference type="SAM" id="Coils"/>
    </source>
</evidence>
<dbReference type="Gene3D" id="1.10.287.40">
    <property type="entry name" value="Serine-tRNA synthetase, tRNA binding domain"/>
    <property type="match status" value="1"/>
</dbReference>
<dbReference type="InterPro" id="IPR015866">
    <property type="entry name" value="Ser-tRNA-synth_1_N"/>
</dbReference>
<dbReference type="InterPro" id="IPR002314">
    <property type="entry name" value="aa-tRNA-synt_IIb"/>
</dbReference>
<dbReference type="Gene3D" id="3.30.930.10">
    <property type="entry name" value="Bira Bifunctional Protein, Domain 2"/>
    <property type="match status" value="1"/>
</dbReference>
<evidence type="ECO:0000256" key="5">
    <source>
        <dbReference type="ARBA" id="ARBA00022840"/>
    </source>
</evidence>
<dbReference type="InterPro" id="IPR033729">
    <property type="entry name" value="SerRS_core"/>
</dbReference>
<keyword evidence="14" id="KW-1185">Reference proteome</keyword>
<keyword evidence="3" id="KW-0436">Ligase</keyword>
<feature type="site" description="Important for serine binding" evidence="9">
    <location>
        <position position="394"/>
    </location>
</feature>
<dbReference type="Pfam" id="PF02403">
    <property type="entry name" value="Seryl_tRNA_N"/>
    <property type="match status" value="1"/>
</dbReference>
<evidence type="ECO:0000256" key="3">
    <source>
        <dbReference type="ARBA" id="ARBA00022598"/>
    </source>
</evidence>
<dbReference type="PANTHER" id="PTHR11778">
    <property type="entry name" value="SERYL-TRNA SYNTHETASE"/>
    <property type="match status" value="1"/>
</dbReference>
<dbReference type="AlphaFoldDB" id="A0A8J4Q5C8"/>
<dbReference type="EC" id="6.1.1.11" evidence="2"/>
<dbReference type="FunFam" id="3.30.930.10:FF:000026">
    <property type="entry name" value="Seryl-tRNA synthetase, cytoplasmic"/>
    <property type="match status" value="1"/>
</dbReference>
<evidence type="ECO:0000313" key="13">
    <source>
        <dbReference type="EMBL" id="KAF2078609.1"/>
    </source>
</evidence>
<evidence type="ECO:0000313" key="14">
    <source>
        <dbReference type="Proteomes" id="UP000695562"/>
    </source>
</evidence>
<gene>
    <name evidence="13" type="ORF">CYY_000109</name>
</gene>
<dbReference type="OrthoDB" id="10264585at2759"/>
<dbReference type="Pfam" id="PF00587">
    <property type="entry name" value="tRNA-synt_2b"/>
    <property type="match status" value="1"/>
</dbReference>
<dbReference type="SUPFAM" id="SSF46589">
    <property type="entry name" value="tRNA-binding arm"/>
    <property type="match status" value="1"/>
</dbReference>
<keyword evidence="6" id="KW-0648">Protein biosynthesis</keyword>
<accession>A0A8J4Q5C8</accession>
<feature type="binding site" evidence="9">
    <location>
        <position position="292"/>
    </location>
    <ligand>
        <name>L-serine</name>
        <dbReference type="ChEBI" id="CHEBI:33384"/>
    </ligand>
</feature>
<feature type="binding site" evidence="10">
    <location>
        <begin position="269"/>
        <end position="271"/>
    </location>
    <ligand>
        <name>ATP</name>
        <dbReference type="ChEBI" id="CHEBI:30616"/>
    </ligand>
</feature>
<evidence type="ECO:0000259" key="12">
    <source>
        <dbReference type="PROSITE" id="PS50862"/>
    </source>
</evidence>
<dbReference type="CDD" id="cd00770">
    <property type="entry name" value="SerRS_core"/>
    <property type="match status" value="1"/>
</dbReference>
<reference evidence="13" key="1">
    <citation type="submission" date="2020-01" db="EMBL/GenBank/DDBJ databases">
        <title>Development of genomics and gene disruption for Polysphondylium violaceum indicates a role for the polyketide synthase stlB in stalk morphogenesis.</title>
        <authorList>
            <person name="Narita B."/>
            <person name="Kawabe Y."/>
            <person name="Kin K."/>
            <person name="Saito T."/>
            <person name="Gibbs R."/>
            <person name="Kuspa A."/>
            <person name="Muzny D."/>
            <person name="Queller D."/>
            <person name="Richards S."/>
            <person name="Strassman J."/>
            <person name="Sucgang R."/>
            <person name="Worley K."/>
            <person name="Schaap P."/>
        </authorList>
    </citation>
    <scope>NUCLEOTIDE SEQUENCE</scope>
    <source>
        <strain evidence="13">QSvi11</strain>
    </source>
</reference>
<feature type="coiled-coil region" evidence="11">
    <location>
        <begin position="43"/>
        <end position="101"/>
    </location>
</feature>
<dbReference type="PRINTS" id="PR00981">
    <property type="entry name" value="TRNASYNTHSER"/>
</dbReference>
<keyword evidence="11" id="KW-0175">Coiled coil</keyword>
<feature type="binding site" evidence="9">
    <location>
        <position position="238"/>
    </location>
    <ligand>
        <name>L-serine</name>
        <dbReference type="ChEBI" id="CHEBI:33384"/>
    </ligand>
</feature>
<protein>
    <recommendedName>
        <fullName evidence="2">serine--tRNA ligase</fullName>
        <ecNumber evidence="2">6.1.1.11</ecNumber>
    </recommendedName>
    <alternativeName>
        <fullName evidence="8">Seryl-tRNA synthetase</fullName>
    </alternativeName>
</protein>
<comment type="similarity">
    <text evidence="1">Belongs to the class-II aminoacyl-tRNA synthetase family. Type-1 seryl-tRNA synthetase subfamily.</text>
</comment>
<name>A0A8J4Q5C8_9MYCE</name>
<keyword evidence="4" id="KW-0547">Nucleotide-binding</keyword>
<feature type="domain" description="Aminoacyl-transfer RNA synthetases class-II family profile" evidence="12">
    <location>
        <begin position="140"/>
        <end position="418"/>
    </location>
</feature>